<proteinExistence type="predicted"/>
<dbReference type="Proteomes" id="UP001060215">
    <property type="component" value="Chromosome 2"/>
</dbReference>
<accession>A0ACC0I0N8</accession>
<protein>
    <submittedName>
        <fullName evidence="1">DNA mismatch repair protein MLH3</fullName>
    </submittedName>
</protein>
<comment type="caution">
    <text evidence="1">The sequence shown here is derived from an EMBL/GenBank/DDBJ whole genome shotgun (WGS) entry which is preliminary data.</text>
</comment>
<dbReference type="EMBL" id="CM045759">
    <property type="protein sequence ID" value="KAI8018315.1"/>
    <property type="molecule type" value="Genomic_DNA"/>
</dbReference>
<sequence>MIKELLRFGVSMRDIKHLPEAVRSSVRSGIVLFNLTRVVEELIFNSLDARATKVSVAVGVGTQYIKVVDNGCGITRDGLVLLGARYATSKVDQLANTNAISGSFGYRGEALSSISDVSLLEVITKAHGMPNGYRKVMKGCKRLYLGIDDGRQDVGTTVIVRDLFYNQPVRRKHIQSSPKKVLHSVKKCVLRIAIVHPKVFFKVVDIESEDELFCTTPSSSPLSLLTSGFGIEISSSLHELNVSDGVLKLSGYMSSPCDTSFVKACQFVYINSLYICKGPIHKLLNELVTRFNSSDLQEANMKLQNGKRSRSQTYETYILNLSCPRSWYDITFEPSKTSVEFKDWSPIINFIEKAITHLWTENFSHGNSSSRGTVMSEEDNTWREGDDVSSPEKDLPEKYEIAKRRCRMYNHRASFGLPSPQLEMPTEESDHMFHWKDNRFSCQDASEHQIRLGSLYQTDYSFQSCDGLLAPSRVTVNQKSASYLQATDHNIFSSEDHFLGNKFFGEKRSSEDTDCILGSRLEDADFNVDASISNGFNGSALSPDCFEIGDDVDKISKDLKPSLHNCSCRRSLPVDGASPASSEGFDFRINGFGAKRKSLEPNDWVCVGEIDDNNQRFDFLPGTLSQDEAASAWSSPGPMSKCDVLTGLDFLSRDSIESSAIGGECLAGENDLPPDSIARVGEFFSSHQSLKSEWSSVMSDPLFRTKSQNVDNFFDENALERRIKYDNSSRYDYLAERVVKDRGFYFDDSLRKSSSQEDFSTSFANMCSGFESCVRSKEDNCRFIQQHNLDDVLFSKCPDIFIDETEWLCLDSHGKYNANCSAVTSHHISSAIYDVVDEGLKDPIIYQQEGYVCKRRPKRSHSAPPFYRGKKKFFTLNTHLAMEAKKLKAQAINNAPTSQETSGLKHPQQSSGECQLYSEPNSVEDPLIYTRPDKKKAHDMKDIKKCDTQKSEDLDIYSKDLVEDCTLKETHDPLDSGLKWQESCLRTARGDKLHNLHNESNILDVSSGILHLVGDSLVPVSINKNCLEDAKVLQQVDKKFIPIVGGGVLAIIDQHAADERIRLEELRQKVLSGEMKTVTYLDTEQKLVLPEVGYQLLHNYADQIQNWGWLCNIRSLGSRSFKKNLNLLHRQPTVVTLNAVPCVVGVNLTDVDLLEFLQQLADTDGSSTIPPSVHRVLNSKACRGAIMFGDTLLPSECSLIVEELKQTSLCFQCAHGRPTTVPLVNLEALHKQIAKLGLWNGGSNELWHGLHQHEPSLERAAQRLSSARGLS</sequence>
<evidence type="ECO:0000313" key="1">
    <source>
        <dbReference type="EMBL" id="KAI8018315.1"/>
    </source>
</evidence>
<organism evidence="1 2">
    <name type="scientific">Camellia lanceoleosa</name>
    <dbReference type="NCBI Taxonomy" id="1840588"/>
    <lineage>
        <taxon>Eukaryota</taxon>
        <taxon>Viridiplantae</taxon>
        <taxon>Streptophyta</taxon>
        <taxon>Embryophyta</taxon>
        <taxon>Tracheophyta</taxon>
        <taxon>Spermatophyta</taxon>
        <taxon>Magnoliopsida</taxon>
        <taxon>eudicotyledons</taxon>
        <taxon>Gunneridae</taxon>
        <taxon>Pentapetalae</taxon>
        <taxon>asterids</taxon>
        <taxon>Ericales</taxon>
        <taxon>Theaceae</taxon>
        <taxon>Camellia</taxon>
    </lineage>
</organism>
<name>A0ACC0I0N8_9ERIC</name>
<keyword evidence="2" id="KW-1185">Reference proteome</keyword>
<gene>
    <name evidence="1" type="ORF">LOK49_LG04G01353</name>
</gene>
<reference evidence="1 2" key="1">
    <citation type="journal article" date="2022" name="Plant J.">
        <title>Chromosome-level genome of Camellia lanceoleosa provides a valuable resource for understanding genome evolution and self-incompatibility.</title>
        <authorList>
            <person name="Gong W."/>
            <person name="Xiao S."/>
            <person name="Wang L."/>
            <person name="Liao Z."/>
            <person name="Chang Y."/>
            <person name="Mo W."/>
            <person name="Hu G."/>
            <person name="Li W."/>
            <person name="Zhao G."/>
            <person name="Zhu H."/>
            <person name="Hu X."/>
            <person name="Ji K."/>
            <person name="Xiang X."/>
            <person name="Song Q."/>
            <person name="Yuan D."/>
            <person name="Jin S."/>
            <person name="Zhang L."/>
        </authorList>
    </citation>
    <scope>NUCLEOTIDE SEQUENCE [LARGE SCALE GENOMIC DNA]</scope>
    <source>
        <strain evidence="1">SQ_2022a</strain>
    </source>
</reference>
<evidence type="ECO:0000313" key="2">
    <source>
        <dbReference type="Proteomes" id="UP001060215"/>
    </source>
</evidence>